<name>A0A516GP11_9FLAO</name>
<keyword evidence="2" id="KW-1185">Reference proteome</keyword>
<dbReference type="Proteomes" id="UP000319209">
    <property type="component" value="Chromosome"/>
</dbReference>
<evidence type="ECO:0000313" key="2">
    <source>
        <dbReference type="Proteomes" id="UP000319209"/>
    </source>
</evidence>
<gene>
    <name evidence="1" type="ORF">FNB79_04510</name>
</gene>
<dbReference type="RefSeq" id="WP_143380171.1">
    <property type="nucleotide sequence ID" value="NZ_CP041637.1"/>
</dbReference>
<reference evidence="1 2" key="1">
    <citation type="submission" date="2019-07" db="EMBL/GenBank/DDBJ databases">
        <title>Genome sequencing for Formosa sp. PS13.</title>
        <authorList>
            <person name="Park S.-J."/>
        </authorList>
    </citation>
    <scope>NUCLEOTIDE SEQUENCE [LARGE SCALE GENOMIC DNA]</scope>
    <source>
        <strain evidence="1 2">PS13</strain>
    </source>
</reference>
<evidence type="ECO:0000313" key="1">
    <source>
        <dbReference type="EMBL" id="QDO93267.1"/>
    </source>
</evidence>
<accession>A0A516GP11</accession>
<protein>
    <submittedName>
        <fullName evidence="1">Uncharacterized protein</fullName>
    </submittedName>
</protein>
<dbReference type="EMBL" id="CP041637">
    <property type="protein sequence ID" value="QDO93267.1"/>
    <property type="molecule type" value="Genomic_DNA"/>
</dbReference>
<proteinExistence type="predicted"/>
<organism evidence="1 2">
    <name type="scientific">Formosa sediminum</name>
    <dbReference type="NCBI Taxonomy" id="2594004"/>
    <lineage>
        <taxon>Bacteria</taxon>
        <taxon>Pseudomonadati</taxon>
        <taxon>Bacteroidota</taxon>
        <taxon>Flavobacteriia</taxon>
        <taxon>Flavobacteriales</taxon>
        <taxon>Flavobacteriaceae</taxon>
        <taxon>Formosa</taxon>
    </lineage>
</organism>
<dbReference type="AlphaFoldDB" id="A0A516GP11"/>
<dbReference type="KEGG" id="fop:FNB79_04510"/>
<sequence length="68" mass="7910">MLLFILLVYVVKAQNNFSEKVTYIKVVIVNSDKIGDAKYVSYVNAMNEILKDRSRSRILFSAKRKRIV</sequence>